<dbReference type="PANTHER" id="PTHR33332">
    <property type="entry name" value="REVERSE TRANSCRIPTASE DOMAIN-CONTAINING PROTEIN"/>
    <property type="match status" value="1"/>
</dbReference>
<evidence type="ECO:0000313" key="3">
    <source>
        <dbReference type="Proteomes" id="UP001148018"/>
    </source>
</evidence>
<accession>A0A9Q0IRM0</accession>
<dbReference type="AlphaFoldDB" id="A0A9Q0IRM0"/>
<comment type="caution">
    <text evidence="2">The sequence shown here is derived from an EMBL/GenBank/DDBJ whole genome shotgun (WGS) entry which is preliminary data.</text>
</comment>
<evidence type="ECO:0000313" key="2">
    <source>
        <dbReference type="EMBL" id="KAJ3607705.1"/>
    </source>
</evidence>
<dbReference type="Proteomes" id="UP001148018">
    <property type="component" value="Unassembled WGS sequence"/>
</dbReference>
<feature type="region of interest" description="Disordered" evidence="1">
    <location>
        <begin position="149"/>
        <end position="173"/>
    </location>
</feature>
<feature type="region of interest" description="Disordered" evidence="1">
    <location>
        <begin position="260"/>
        <end position="280"/>
    </location>
</feature>
<organism evidence="2 3">
    <name type="scientific">Muraenolepis orangiensis</name>
    <name type="common">Patagonian moray cod</name>
    <dbReference type="NCBI Taxonomy" id="630683"/>
    <lineage>
        <taxon>Eukaryota</taxon>
        <taxon>Metazoa</taxon>
        <taxon>Chordata</taxon>
        <taxon>Craniata</taxon>
        <taxon>Vertebrata</taxon>
        <taxon>Euteleostomi</taxon>
        <taxon>Actinopterygii</taxon>
        <taxon>Neopterygii</taxon>
        <taxon>Teleostei</taxon>
        <taxon>Neoteleostei</taxon>
        <taxon>Acanthomorphata</taxon>
        <taxon>Zeiogadaria</taxon>
        <taxon>Gadariae</taxon>
        <taxon>Gadiformes</taxon>
        <taxon>Muraenolepidoidei</taxon>
        <taxon>Muraenolepididae</taxon>
        <taxon>Muraenolepis</taxon>
    </lineage>
</organism>
<keyword evidence="3" id="KW-1185">Reference proteome</keyword>
<gene>
    <name evidence="2" type="ORF">NHX12_024756</name>
</gene>
<evidence type="ECO:0000256" key="1">
    <source>
        <dbReference type="SAM" id="MobiDB-lite"/>
    </source>
</evidence>
<sequence>MQRNSLFTDKQYGFISGRSTTLQLITVLDEWTSIIDDWGCIDAIYSDFQKAFDKVPHKCLTHKLEEYGVKDVVDENSRVYLFADDTKLYRRIDSKDGCDKLQKDLSALQSWSKDWLLKFQPDNFSEELVKRVKAEGKAVERETMDLPDMVTDLSVPPGTTEGPKTQTKGNPRGESYPTIQGPDVSAVPPQHLRTPPWAKFYGPGGPGERVSSLSSDQLHNSILVSGDTAGCLQVWDISHYAMDIMQEVYSLSRRNYQKELMEEQDGATEDRESEQWQRFA</sequence>
<name>A0A9Q0IRM0_9TELE</name>
<proteinExistence type="predicted"/>
<dbReference type="OrthoDB" id="8962338at2759"/>
<feature type="compositionally biased region" description="Basic and acidic residues" evidence="1">
    <location>
        <begin position="268"/>
        <end position="280"/>
    </location>
</feature>
<protein>
    <recommendedName>
        <fullName evidence="4">Reverse transcriptase domain-containing protein</fullName>
    </recommendedName>
</protein>
<evidence type="ECO:0008006" key="4">
    <source>
        <dbReference type="Google" id="ProtNLM"/>
    </source>
</evidence>
<dbReference type="EMBL" id="JANIIK010000040">
    <property type="protein sequence ID" value="KAJ3607705.1"/>
    <property type="molecule type" value="Genomic_DNA"/>
</dbReference>
<reference evidence="2" key="1">
    <citation type="submission" date="2022-07" db="EMBL/GenBank/DDBJ databases">
        <title>Chromosome-level genome of Muraenolepis orangiensis.</title>
        <authorList>
            <person name="Kim J."/>
        </authorList>
    </citation>
    <scope>NUCLEOTIDE SEQUENCE</scope>
    <source>
        <strain evidence="2">KU_S4_2022</strain>
        <tissue evidence="2">Muscle</tissue>
    </source>
</reference>